<protein>
    <submittedName>
        <fullName evidence="1">Uncharacterized protein</fullName>
    </submittedName>
</protein>
<reference evidence="1 2" key="1">
    <citation type="journal article" date="2011" name="ISME J.">
        <title>The endosymbionts of the deep-sea tubeworms Riftia pachyptila and Tevnia jerichonana share an identical physiology as revealed by proteogenomic analyses.</title>
        <authorList>
            <person name="Gardebrecht A."/>
            <person name="Markert S."/>
            <person name="Felbeck H."/>
            <person name="Thuermer A."/>
            <person name="Albrecht D."/>
            <person name="Wollherr A."/>
            <person name="Kabisch J."/>
            <person name="Lehmann R."/>
            <person name="Daniel R."/>
            <person name="Liesegang H."/>
            <person name="Hecker M."/>
            <person name="Sievert S.M."/>
            <person name="Schweder T."/>
        </authorList>
    </citation>
    <scope>NUCLEOTIDE SEQUENCE [LARGE SCALE GENOMIC DNA]</scope>
</reference>
<comment type="caution">
    <text evidence="1">The sequence shown here is derived from an EMBL/GenBank/DDBJ whole genome shotgun (WGS) entry which is preliminary data.</text>
</comment>
<dbReference type="Proteomes" id="UP000005167">
    <property type="component" value="Unassembled WGS sequence"/>
</dbReference>
<name>G2FG14_9GAMM</name>
<gene>
    <name evidence="1" type="ORF">TevJSym_ao00330</name>
</gene>
<evidence type="ECO:0000313" key="2">
    <source>
        <dbReference type="Proteomes" id="UP000005167"/>
    </source>
</evidence>
<proteinExistence type="predicted"/>
<evidence type="ECO:0000313" key="1">
    <source>
        <dbReference type="EMBL" id="EGW54247.1"/>
    </source>
</evidence>
<accession>G2FG14</accession>
<dbReference type="EMBL" id="AFZB01000015">
    <property type="protein sequence ID" value="EGW54247.1"/>
    <property type="molecule type" value="Genomic_DNA"/>
</dbReference>
<dbReference type="AlphaFoldDB" id="G2FG14"/>
<sequence>MQIISSPIAEMSAALRISQAGGGSLTFLPNRGRLGVWTMGILPGERMLVLRVQHRK</sequence>
<organism evidence="1 2">
    <name type="scientific">endosymbiont of Tevnia jerichonana</name>
    <name type="common">vent Tica</name>
    <dbReference type="NCBI Taxonomy" id="1049564"/>
    <lineage>
        <taxon>Bacteria</taxon>
        <taxon>Pseudomonadati</taxon>
        <taxon>Pseudomonadota</taxon>
        <taxon>Gammaproteobacteria</taxon>
        <taxon>sulfur-oxidizing symbionts</taxon>
    </lineage>
</organism>
<keyword evidence="2" id="KW-1185">Reference proteome</keyword>